<feature type="chain" id="PRO_5043840100" evidence="4">
    <location>
        <begin position="20"/>
        <end position="897"/>
    </location>
</feature>
<evidence type="ECO:0000256" key="1">
    <source>
        <dbReference type="ARBA" id="ARBA00004442"/>
    </source>
</evidence>
<protein>
    <submittedName>
        <fullName evidence="6">TonB-dependent receptor</fullName>
    </submittedName>
</protein>
<evidence type="ECO:0000256" key="4">
    <source>
        <dbReference type="SAM" id="SignalP"/>
    </source>
</evidence>
<sequence length="897" mass="97458">MLRFIALAVLLSSSVLIFAADSSTSSAKPAPASTVQGVVADPTGAIVPNAEVDLLNADGSIAVTTKSDGVGNFLMAAPHAGSFTLVISEPGFETVHLPVTVRPNVVSAAAPVAHVMAAPLHITLPIASVATNVRVNGDTDEDLTASEENRDSSVMTSSDLKALPIFDNDYVTAMSSFLDDSASGSGGSGLMVDGVEANRATVSASAVQEVRINQDPYSAQYYWPGRGQMEIITKSAADKYHGQFNFLFRDSALNAQNALAPSKPFEQRRVYEGSTTGPIFFAKKSSFLASFNRAEEDLNSVVNAVVVPTPGDPSGLLQANVPAPTRDTEFSVRAAHQFGDKYSAYAQYSYEDWTGQNQGAGGQALASSAYNSEYHEDDTVVHVDSTLSAVLLNQFSVVGEHDFNRHANVFEAPRVNVSGDFVGGSAQGDYLSTEYNFRITDIVTWTHGRHTLKFGANVPHIGRRAFDDNTNALGTYTFGPTLNADGTIAQTALQNYVNNLPSEFSQNTGDVHFIYHQQEMGAFIQDQFKMNARFSITPGIRYDWQNFLATKRLGFSPRVSFAWVVDEDSKTVVRGGGGIYYDRFGSGPLLDLARYENARRRSIQISLNPATLPSSGCVPVSDCTTITEQPANLAQLAPNAAIPYELQYGLSIERQLGEKATGIISAYSTRGIHEFRSVDINAPTPESGYTVRPNPNYGLIRQMQPYGFFEGSGLDLSYRGRLNKYFTGFGRYTWSHYESNTGGISWFPQNQYATNDEWSNASFDRRNRLGMYAMFNPKSVYNLAAGIFANSGRPWTITTGTDAYGDSLFNTRPDGVARNTENAPSYVDLDLRWGHDFAITPNKDEEAPKVGFSAGAFNLLNHQNPSSIDTVETSPTFGDVTADGPPRRIQLGMRVEF</sequence>
<dbReference type="GO" id="GO:0009279">
    <property type="term" value="C:cell outer membrane"/>
    <property type="evidence" value="ECO:0007669"/>
    <property type="project" value="UniProtKB-SubCell"/>
</dbReference>
<dbReference type="RefSeq" id="WP_348260752.1">
    <property type="nucleotide sequence ID" value="NZ_CP121196.1"/>
</dbReference>
<dbReference type="SUPFAM" id="SSF56935">
    <property type="entry name" value="Porins"/>
    <property type="match status" value="1"/>
</dbReference>
<feature type="domain" description="TonB-dependent transporter Oar-like beta-barrel" evidence="5">
    <location>
        <begin position="547"/>
        <end position="776"/>
    </location>
</feature>
<dbReference type="Gene3D" id="2.60.40.1120">
    <property type="entry name" value="Carboxypeptidase-like, regulatory domain"/>
    <property type="match status" value="1"/>
</dbReference>
<dbReference type="EMBL" id="CP121196">
    <property type="protein sequence ID" value="XBH15519.1"/>
    <property type="molecule type" value="Genomic_DNA"/>
</dbReference>
<keyword evidence="4" id="KW-0732">Signal</keyword>
<dbReference type="Gene3D" id="2.40.170.20">
    <property type="entry name" value="TonB-dependent receptor, beta-barrel domain"/>
    <property type="match status" value="1"/>
</dbReference>
<keyword evidence="6" id="KW-0675">Receptor</keyword>
<dbReference type="InterPro" id="IPR036942">
    <property type="entry name" value="Beta-barrel_TonB_sf"/>
</dbReference>
<dbReference type="SUPFAM" id="SSF49478">
    <property type="entry name" value="Cna protein B-type domain"/>
    <property type="match status" value="1"/>
</dbReference>
<feature type="signal peptide" evidence="4">
    <location>
        <begin position="1"/>
        <end position="19"/>
    </location>
</feature>
<evidence type="ECO:0000256" key="3">
    <source>
        <dbReference type="ARBA" id="ARBA00023237"/>
    </source>
</evidence>
<dbReference type="AlphaFoldDB" id="A0AAU7DDW2"/>
<organism evidence="6">
    <name type="scientific">Telmatobacter sp. DSM 110680</name>
    <dbReference type="NCBI Taxonomy" id="3036704"/>
    <lineage>
        <taxon>Bacteria</taxon>
        <taxon>Pseudomonadati</taxon>
        <taxon>Acidobacteriota</taxon>
        <taxon>Terriglobia</taxon>
        <taxon>Terriglobales</taxon>
        <taxon>Acidobacteriaceae</taxon>
        <taxon>Telmatobacter</taxon>
    </lineage>
</organism>
<evidence type="ECO:0000256" key="2">
    <source>
        <dbReference type="ARBA" id="ARBA00023136"/>
    </source>
</evidence>
<name>A0AAU7DDW2_9BACT</name>
<dbReference type="Pfam" id="PF25183">
    <property type="entry name" value="OMP_b-brl_4"/>
    <property type="match status" value="1"/>
</dbReference>
<dbReference type="InterPro" id="IPR057601">
    <property type="entry name" value="Oar-like_b-barrel"/>
</dbReference>
<accession>A0AAU7DDW2</accession>
<dbReference type="Pfam" id="PF13620">
    <property type="entry name" value="CarboxypepD_reg"/>
    <property type="match status" value="1"/>
</dbReference>
<keyword evidence="2" id="KW-0472">Membrane</keyword>
<proteinExistence type="predicted"/>
<reference evidence="6" key="1">
    <citation type="submission" date="2023-03" db="EMBL/GenBank/DDBJ databases">
        <title>Edaphobacter sp.</title>
        <authorList>
            <person name="Huber K.J."/>
            <person name="Papendorf J."/>
            <person name="Pilke C."/>
            <person name="Bunk B."/>
            <person name="Sproeer C."/>
            <person name="Pester M."/>
        </authorList>
    </citation>
    <scope>NUCLEOTIDE SEQUENCE</scope>
    <source>
        <strain evidence="6">DSM 110680</strain>
    </source>
</reference>
<evidence type="ECO:0000313" key="6">
    <source>
        <dbReference type="EMBL" id="XBH15519.1"/>
    </source>
</evidence>
<keyword evidence="3" id="KW-0998">Cell outer membrane</keyword>
<gene>
    <name evidence="6" type="ORF">P8935_13165</name>
</gene>
<comment type="subcellular location">
    <subcellularLocation>
        <location evidence="1">Cell outer membrane</location>
    </subcellularLocation>
</comment>
<evidence type="ECO:0000259" key="5">
    <source>
        <dbReference type="Pfam" id="PF25183"/>
    </source>
</evidence>